<dbReference type="EMBL" id="HBGU01018908">
    <property type="protein sequence ID" value="CAD9430857.1"/>
    <property type="molecule type" value="Transcribed_RNA"/>
</dbReference>
<evidence type="ECO:0000313" key="1">
    <source>
        <dbReference type="EMBL" id="CAD9430857.1"/>
    </source>
</evidence>
<dbReference type="InterPro" id="IPR038718">
    <property type="entry name" value="SNF2-like_sf"/>
</dbReference>
<dbReference type="AlphaFoldDB" id="A0A7S2G6D5"/>
<name>A0A7S2G6D5_9EUKA</name>
<dbReference type="Gene3D" id="3.40.50.10810">
    <property type="entry name" value="Tandem AAA-ATPase domain"/>
    <property type="match status" value="1"/>
</dbReference>
<accession>A0A7S2G6D5</accession>
<dbReference type="Gene3D" id="3.40.50.300">
    <property type="entry name" value="P-loop containing nucleotide triphosphate hydrolases"/>
    <property type="match status" value="1"/>
</dbReference>
<sequence>MTYQCFTNPISFADISTYNYRVVVFDEARGLEDPGSRTAQHLQHLRMYVGAQPRLRDMQLFVLAVLGTPFGGNLANAANLLSILDPDRPVAPLVREVAAAFDALMVRRPLVVQCTVRRTLVYVPLSQQQRKAYASTLRSALSEGLSQRHSMSLASRKMNRICQFAHRTGAAELPY</sequence>
<gene>
    <name evidence="1" type="ORF">CBRE1094_LOCUS10302</name>
</gene>
<dbReference type="SUPFAM" id="SSF52540">
    <property type="entry name" value="P-loop containing nucleoside triphosphate hydrolases"/>
    <property type="match status" value="1"/>
</dbReference>
<proteinExistence type="predicted"/>
<dbReference type="InterPro" id="IPR027417">
    <property type="entry name" value="P-loop_NTPase"/>
</dbReference>
<protein>
    <submittedName>
        <fullName evidence="1">Uncharacterized protein</fullName>
    </submittedName>
</protein>
<organism evidence="1">
    <name type="scientific">Haptolina brevifila</name>
    <dbReference type="NCBI Taxonomy" id="156173"/>
    <lineage>
        <taxon>Eukaryota</taxon>
        <taxon>Haptista</taxon>
        <taxon>Haptophyta</taxon>
        <taxon>Prymnesiophyceae</taxon>
        <taxon>Prymnesiales</taxon>
        <taxon>Prymnesiaceae</taxon>
        <taxon>Haptolina</taxon>
    </lineage>
</organism>
<reference evidence="1" key="1">
    <citation type="submission" date="2021-01" db="EMBL/GenBank/DDBJ databases">
        <authorList>
            <person name="Corre E."/>
            <person name="Pelletier E."/>
            <person name="Niang G."/>
            <person name="Scheremetjew M."/>
            <person name="Finn R."/>
            <person name="Kale V."/>
            <person name="Holt S."/>
            <person name="Cochrane G."/>
            <person name="Meng A."/>
            <person name="Brown T."/>
            <person name="Cohen L."/>
        </authorList>
    </citation>
    <scope>NUCLEOTIDE SEQUENCE</scope>
    <source>
        <strain evidence="1">UTEX LB 985</strain>
    </source>
</reference>